<evidence type="ECO:0000313" key="1">
    <source>
        <dbReference type="WBParaSite" id="SCUD_0001830901-mRNA-1"/>
    </source>
</evidence>
<name>A0A183KTB6_9TREM</name>
<proteinExistence type="predicted"/>
<reference evidence="1" key="1">
    <citation type="submission" date="2016-06" db="UniProtKB">
        <authorList>
            <consortium name="WormBaseParasite"/>
        </authorList>
    </citation>
    <scope>IDENTIFICATION</scope>
</reference>
<dbReference type="AlphaFoldDB" id="A0A183KTB6"/>
<organism evidence="1">
    <name type="scientific">Schistosoma curassoni</name>
    <dbReference type="NCBI Taxonomy" id="6186"/>
    <lineage>
        <taxon>Eukaryota</taxon>
        <taxon>Metazoa</taxon>
        <taxon>Spiralia</taxon>
        <taxon>Lophotrochozoa</taxon>
        <taxon>Platyhelminthes</taxon>
        <taxon>Trematoda</taxon>
        <taxon>Digenea</taxon>
        <taxon>Strigeidida</taxon>
        <taxon>Schistosomatoidea</taxon>
        <taxon>Schistosomatidae</taxon>
        <taxon>Schistosoma</taxon>
    </lineage>
</organism>
<sequence length="43" mass="5255">MIEFMSVIIRNALEPHNRCKFIVIQQLICQYYKDKMMIACQKY</sequence>
<protein>
    <submittedName>
        <fullName evidence="1">Uncharacterized protein</fullName>
    </submittedName>
</protein>
<dbReference type="WBParaSite" id="SCUD_0001830901-mRNA-1">
    <property type="protein sequence ID" value="SCUD_0001830901-mRNA-1"/>
    <property type="gene ID" value="SCUD_0001830901"/>
</dbReference>
<accession>A0A183KTB6</accession>